<protein>
    <submittedName>
        <fullName evidence="1">Uncharacterized protein</fullName>
    </submittedName>
</protein>
<reference evidence="1 2" key="1">
    <citation type="submission" date="2018-08" db="EMBL/GenBank/DDBJ databases">
        <title>Mountain-cultivated ginseng endophyte, Burkholderia stabilis and its activity against ginseng root rot disease.</title>
        <authorList>
            <person name="Tapan Kumar M."/>
            <person name="Bae H."/>
            <person name="Shanmugam G."/>
            <person name="Jeon J."/>
        </authorList>
    </citation>
    <scope>NUCLEOTIDE SEQUENCE [LARGE SCALE GENOMIC DNA]</scope>
    <source>
        <strain evidence="1 2">EB159</strain>
    </source>
</reference>
<sequence>MTRTAYSEQFGRELDVEQLARLCMGTPADTPIDLSLAATREALEAAMPGLECPSCFAKGAVLIRESRSSNGRVVRQAHYRFLGSGEQTAHHPLCDFYRNDTTDAKREGSVDFGESKSALTRAIGQLVCVGIERKMFDQSDMRALRKWHFELRSTHQFRITQPAAAVSWCVELVGRRGHASDLPFQPCFGDLLHFDWKHAAARELSTRYRVVIERFLAILPFGVGWFHAKERAMSLINQHMGHTMFDATPLETHYGRTIALADFAAFHWQPLRRAFSRPHLIGEESKGAPVLALCALLLFVSEWDLSTAAEKLVALISAAQPRDNTLGNFIGLNPFHDVLALRLIKAIQDATEGVTSSFEYGEELHAEILKMQAQHAAYRAARS</sequence>
<dbReference type="RefSeq" id="WP_129518695.1">
    <property type="nucleotide sequence ID" value="NZ_QWEX01000005.1"/>
</dbReference>
<dbReference type="OrthoDB" id="9017863at2"/>
<dbReference type="Proteomes" id="UP000289650">
    <property type="component" value="Unassembled WGS sequence"/>
</dbReference>
<name>A0A4Q2A5B9_9BURK</name>
<dbReference type="EMBL" id="QWEX01000005">
    <property type="protein sequence ID" value="RXV64105.1"/>
    <property type="molecule type" value="Genomic_DNA"/>
</dbReference>
<gene>
    <name evidence="1" type="ORF">D1006_40580</name>
</gene>
<dbReference type="AlphaFoldDB" id="A0A4Q2A5B9"/>
<accession>A0A4Q2A5B9</accession>
<evidence type="ECO:0000313" key="2">
    <source>
        <dbReference type="Proteomes" id="UP000289650"/>
    </source>
</evidence>
<proteinExistence type="predicted"/>
<organism evidence="1 2">
    <name type="scientific">Burkholderia stabilis</name>
    <dbReference type="NCBI Taxonomy" id="95485"/>
    <lineage>
        <taxon>Bacteria</taxon>
        <taxon>Pseudomonadati</taxon>
        <taxon>Pseudomonadota</taxon>
        <taxon>Betaproteobacteria</taxon>
        <taxon>Burkholderiales</taxon>
        <taxon>Burkholderiaceae</taxon>
        <taxon>Burkholderia</taxon>
        <taxon>Burkholderia cepacia complex</taxon>
    </lineage>
</organism>
<comment type="caution">
    <text evidence="1">The sequence shown here is derived from an EMBL/GenBank/DDBJ whole genome shotgun (WGS) entry which is preliminary data.</text>
</comment>
<evidence type="ECO:0000313" key="1">
    <source>
        <dbReference type="EMBL" id="RXV64105.1"/>
    </source>
</evidence>